<proteinExistence type="predicted"/>
<protein>
    <recommendedName>
        <fullName evidence="3">DUF3299 domain-containing protein</fullName>
    </recommendedName>
</protein>
<evidence type="ECO:0000313" key="2">
    <source>
        <dbReference type="Proteomes" id="UP000245430"/>
    </source>
</evidence>
<dbReference type="Pfam" id="PF11736">
    <property type="entry name" value="DUF3299"/>
    <property type="match status" value="1"/>
</dbReference>
<dbReference type="Gene3D" id="2.40.50.870">
    <property type="entry name" value="Protein of unknown function (DUF3299)"/>
    <property type="match status" value="1"/>
</dbReference>
<dbReference type="InterPro" id="IPR021727">
    <property type="entry name" value="DUF3299"/>
</dbReference>
<name>A0A316DNM7_9FLAO</name>
<reference evidence="1 2" key="1">
    <citation type="submission" date="2018-05" db="EMBL/GenBank/DDBJ databases">
        <title>Genomic Encyclopedia of Archaeal and Bacterial Type Strains, Phase II (KMG-II): from individual species to whole genera.</title>
        <authorList>
            <person name="Goeker M."/>
        </authorList>
    </citation>
    <scope>NUCLEOTIDE SEQUENCE [LARGE SCALE GENOMIC DNA]</scope>
    <source>
        <strain evidence="1 2">DSM 22637</strain>
    </source>
</reference>
<comment type="caution">
    <text evidence="1">The sequence shown here is derived from an EMBL/GenBank/DDBJ whole genome shotgun (WGS) entry which is preliminary data.</text>
</comment>
<dbReference type="Proteomes" id="UP000245430">
    <property type="component" value="Unassembled WGS sequence"/>
</dbReference>
<dbReference type="OrthoDB" id="9812956at2"/>
<evidence type="ECO:0008006" key="3">
    <source>
        <dbReference type="Google" id="ProtNLM"/>
    </source>
</evidence>
<gene>
    <name evidence="1" type="ORF">LX78_01000</name>
</gene>
<sequence>MRNLIFTFLFLTVFTGIFAQEVKVIQWDDLVPDEVKIDDPFEKLTEDQIDDLRYIVRMRMLQERKPGTVGAESLKTIEEKEKKLTAEGVDIEGMLAQHTAIIELRKKSAEAVVDSLNGSNIRMSGYLLPLDFEGKNGVEFLLVPWVGACIHTPPPPANQIVFIKFDKGFEVNSLFAPVWVEGTLLTKNLTKELYLADGESEINVGYAMSAKKILDYKKK</sequence>
<evidence type="ECO:0000313" key="1">
    <source>
        <dbReference type="EMBL" id="PWK19651.1"/>
    </source>
</evidence>
<keyword evidence="2" id="KW-1185">Reference proteome</keyword>
<dbReference type="EMBL" id="QGGP01000002">
    <property type="protein sequence ID" value="PWK19651.1"/>
    <property type="molecule type" value="Genomic_DNA"/>
</dbReference>
<dbReference type="AlphaFoldDB" id="A0A316DNM7"/>
<organism evidence="1 2">
    <name type="scientific">Xanthomarina spongicola</name>
    <dbReference type="NCBI Taxonomy" id="570520"/>
    <lineage>
        <taxon>Bacteria</taxon>
        <taxon>Pseudomonadati</taxon>
        <taxon>Bacteroidota</taxon>
        <taxon>Flavobacteriia</taxon>
        <taxon>Flavobacteriales</taxon>
        <taxon>Flavobacteriaceae</taxon>
        <taxon>Xanthomarina</taxon>
    </lineage>
</organism>
<dbReference type="RefSeq" id="WP_109681538.1">
    <property type="nucleotide sequence ID" value="NZ_QGGP01000002.1"/>
</dbReference>
<accession>A0A316DNM7</accession>